<accession>A0ABP4P3S3</accession>
<keyword evidence="1" id="KW-0472">Membrane</keyword>
<dbReference type="Proteomes" id="UP001500190">
    <property type="component" value="Unassembled WGS sequence"/>
</dbReference>
<keyword evidence="1" id="KW-0812">Transmembrane</keyword>
<comment type="caution">
    <text evidence="2">The sequence shown here is derived from an EMBL/GenBank/DDBJ whole genome shotgun (WGS) entry which is preliminary data.</text>
</comment>
<evidence type="ECO:0000313" key="2">
    <source>
        <dbReference type="EMBL" id="GAA1573054.1"/>
    </source>
</evidence>
<gene>
    <name evidence="2" type="ORF">GCM10009742_14850</name>
</gene>
<evidence type="ECO:0000313" key="3">
    <source>
        <dbReference type="Proteomes" id="UP001500190"/>
    </source>
</evidence>
<evidence type="ECO:0000256" key="1">
    <source>
        <dbReference type="SAM" id="Phobius"/>
    </source>
</evidence>
<protein>
    <submittedName>
        <fullName evidence="2">Uncharacterized protein</fullName>
    </submittedName>
</protein>
<keyword evidence="3" id="KW-1185">Reference proteome</keyword>
<sequence>MTDQPNATPRRGPTQLHGVAQNVQYRSEMRSENGAVQVLTFRLEQPGLQPVQVELRALALKGQVVEGENVTVTGRWRGGRLVAREIVSESTGVAVRGRKPPWWLAVPVAIAFLVFFALVVYFVLHGAASLGR</sequence>
<keyword evidence="1" id="KW-1133">Transmembrane helix</keyword>
<dbReference type="RefSeq" id="WP_344188668.1">
    <property type="nucleotide sequence ID" value="NZ_BAAAND010000002.1"/>
</dbReference>
<organism evidence="2 3">
    <name type="scientific">Kribbella karoonensis</name>
    <dbReference type="NCBI Taxonomy" id="324851"/>
    <lineage>
        <taxon>Bacteria</taxon>
        <taxon>Bacillati</taxon>
        <taxon>Actinomycetota</taxon>
        <taxon>Actinomycetes</taxon>
        <taxon>Propionibacteriales</taxon>
        <taxon>Kribbellaceae</taxon>
        <taxon>Kribbella</taxon>
    </lineage>
</organism>
<feature type="transmembrane region" description="Helical" evidence="1">
    <location>
        <begin position="102"/>
        <end position="124"/>
    </location>
</feature>
<proteinExistence type="predicted"/>
<reference evidence="3" key="1">
    <citation type="journal article" date="2019" name="Int. J. Syst. Evol. Microbiol.">
        <title>The Global Catalogue of Microorganisms (GCM) 10K type strain sequencing project: providing services to taxonomists for standard genome sequencing and annotation.</title>
        <authorList>
            <consortium name="The Broad Institute Genomics Platform"/>
            <consortium name="The Broad Institute Genome Sequencing Center for Infectious Disease"/>
            <person name="Wu L."/>
            <person name="Ma J."/>
        </authorList>
    </citation>
    <scope>NUCLEOTIDE SEQUENCE [LARGE SCALE GENOMIC DNA]</scope>
    <source>
        <strain evidence="3">JCM 14304</strain>
    </source>
</reference>
<dbReference type="EMBL" id="BAAAND010000002">
    <property type="protein sequence ID" value="GAA1573054.1"/>
    <property type="molecule type" value="Genomic_DNA"/>
</dbReference>
<name>A0ABP4P3S3_9ACTN</name>